<gene>
    <name evidence="2" type="ORF">MM817_00257</name>
</gene>
<keyword evidence="3" id="KW-1185">Reference proteome</keyword>
<dbReference type="AlphaFoldDB" id="A0A9X2AD06"/>
<accession>A0A9X2AD06</accession>
<name>A0A9X2AD06_9BACL</name>
<evidence type="ECO:0000313" key="3">
    <source>
        <dbReference type="Proteomes" id="UP001139263"/>
    </source>
</evidence>
<dbReference type="Proteomes" id="UP001139263">
    <property type="component" value="Unassembled WGS sequence"/>
</dbReference>
<proteinExistence type="predicted"/>
<evidence type="ECO:0000256" key="1">
    <source>
        <dbReference type="SAM" id="Coils"/>
    </source>
</evidence>
<evidence type="ECO:0000313" key="2">
    <source>
        <dbReference type="EMBL" id="MCI0182006.1"/>
    </source>
</evidence>
<dbReference type="RefSeq" id="WP_241711626.1">
    <property type="nucleotide sequence ID" value="NZ_JALBUF010000001.1"/>
</dbReference>
<dbReference type="InterPro" id="IPR018699">
    <property type="entry name" value="DUF2203"/>
</dbReference>
<evidence type="ECO:0008006" key="4">
    <source>
        <dbReference type="Google" id="ProtNLM"/>
    </source>
</evidence>
<keyword evidence="1" id="KW-0175">Coiled coil</keyword>
<dbReference type="EMBL" id="JALBUF010000001">
    <property type="protein sequence ID" value="MCI0182006.1"/>
    <property type="molecule type" value="Genomic_DNA"/>
</dbReference>
<organism evidence="2 3">
    <name type="scientific">Sulfoacidibacillus ferrooxidans</name>
    <dbReference type="NCBI Taxonomy" id="2005001"/>
    <lineage>
        <taxon>Bacteria</taxon>
        <taxon>Bacillati</taxon>
        <taxon>Bacillota</taxon>
        <taxon>Bacilli</taxon>
        <taxon>Bacillales</taxon>
        <taxon>Alicyclobacillaceae</taxon>
        <taxon>Sulfoacidibacillus</taxon>
    </lineage>
</organism>
<protein>
    <recommendedName>
        <fullName evidence="4">DUF2203 family protein</fullName>
    </recommendedName>
</protein>
<dbReference type="Pfam" id="PF09969">
    <property type="entry name" value="DUF2203"/>
    <property type="match status" value="1"/>
</dbReference>
<reference evidence="2" key="1">
    <citation type="submission" date="2022-03" db="EMBL/GenBank/DDBJ databases">
        <title>Draft Genome Sequence of Firmicute Strain S0AB, a Heterotrophic Iron/Sulfur-Oxidizing Extreme Acidophile.</title>
        <authorList>
            <person name="Vergara E."/>
            <person name="Pakostova E."/>
            <person name="Johnson D.B."/>
            <person name="Holmes D.S."/>
        </authorList>
    </citation>
    <scope>NUCLEOTIDE SEQUENCE</scope>
    <source>
        <strain evidence="2">S0AB</strain>
    </source>
</reference>
<feature type="coiled-coil region" evidence="1">
    <location>
        <begin position="8"/>
        <end position="38"/>
    </location>
</feature>
<comment type="caution">
    <text evidence="2">The sequence shown here is derived from an EMBL/GenBank/DDBJ whole genome shotgun (WGS) entry which is preliminary data.</text>
</comment>
<sequence length="127" mass="15001">MNKHYYTVEEANRLLPQIKEQMENLRKSREELALMRLALVRKQKEQKDSASDFFTEEAQIEFSLLAARQQIDHLLSLSIEVKDIDRGLVDFLTKIDGKEAYLCWRDDEPSIQYWHGINEGYVGRKLI</sequence>
<dbReference type="PIRSF" id="PIRSF016498">
    <property type="entry name" value="UCP016498"/>
    <property type="match status" value="1"/>
</dbReference>